<dbReference type="InterPro" id="IPR001661">
    <property type="entry name" value="Glyco_hydro_37"/>
</dbReference>
<dbReference type="EMBL" id="BDGX01000001">
    <property type="protein sequence ID" value="GAV46607.1"/>
    <property type="molecule type" value="Genomic_DNA"/>
</dbReference>
<dbReference type="Proteomes" id="UP000187013">
    <property type="component" value="Unassembled WGS sequence"/>
</dbReference>
<dbReference type="PANTHER" id="PTHR23403">
    <property type="entry name" value="TREHALASE"/>
    <property type="match status" value="1"/>
</dbReference>
<dbReference type="OMA" id="WLFMMTK"/>
<dbReference type="GO" id="GO:0005993">
    <property type="term" value="P:trehalose catabolic process"/>
    <property type="evidence" value="ECO:0007669"/>
    <property type="project" value="InterPro"/>
</dbReference>
<evidence type="ECO:0000313" key="8">
    <source>
        <dbReference type="EMBL" id="GAV46607.1"/>
    </source>
</evidence>
<feature type="compositionally biased region" description="Basic and acidic residues" evidence="6">
    <location>
        <begin position="37"/>
        <end position="46"/>
    </location>
</feature>
<sequence>MVDPKKSPLEEHARRHSSDGLNSSQTNTFSNAGDLDDLLKSKRESMASDESASQHHPSVHFNPKFLGTKSSSAKSESNPQRHRRLSSLNEFHDPFSTADVYYGPETNPNKYSGIKPMNRPRTMSVVDNVSNFKTKSSLDRQLLKRRGSEDDTYLSSKGNRRFFIENVDEMLGKLLACEDTDKNFQITIEDTGPKVIKVGTANSGGFKYVNIRGTYMLSNLLQELTIAKSFGRNQIVLDEARINENPVDRLTRLIHTQFWDNLTRRVDLTNIAQIALDTKIDAPGAKNPRVYVPYNCPEQYEFYVQASQMNPSLSLEVEYLPRDITPEYVKSLNRTPGMLALAMEEHINPSSGELSLVGYPYAVPGGRFNELYGWDSYMIALGLLEGGKTHVARGMVEHFIFEIEHYGKILNANRSYYLCRSQPPFLTDMALQVFKKMGGRNNPDAIDFLKRACHAAIKEYRTVWVNSPRLDPETGLSCYHPLGLGIPPETEVDHFDSLLAPYHKKYNASREEFAKMYNDGKVNEPKLDDFFMHDRGVRESGHDTTYRFEGVCAYLATVDLNSLLFKYERDIADIIEEFFENKYHDPWDNSVTDAQYWRDLAQKRRSVITKYMWDDETGFFFDYNTKTKERHSYESATTLWALWAGLATEDQAAIMVEKAIPNLEVLGGIVACTERSRGPLSIKRPSRQWDFPYGWAPHQILAWDGLSRYGFVGTATRLAYRWLYIMTKAFVDYNGIVVEKYDVTKGTDPHRVNAEYGNQGADFKGVAKEGFGWVNASYVLGLQYMNDHAKRALATCVPPIPFFNSLRPNERKNYGLQTHS</sequence>
<dbReference type="PROSITE" id="PS00928">
    <property type="entry name" value="TREHALASE_2"/>
    <property type="match status" value="1"/>
</dbReference>
<accession>A0A1Q2ZT07</accession>
<dbReference type="PROSITE" id="PS00927">
    <property type="entry name" value="TREHALASE_1"/>
    <property type="match status" value="1"/>
</dbReference>
<dbReference type="eggNOG" id="KOG0602">
    <property type="taxonomic scope" value="Eukaryota"/>
</dbReference>
<feature type="compositionally biased region" description="Polar residues" evidence="6">
    <location>
        <begin position="68"/>
        <end position="78"/>
    </location>
</feature>
<reference evidence="8 9" key="1">
    <citation type="submission" date="2016-08" db="EMBL/GenBank/DDBJ databases">
        <title>Draft genome sequence of allopolyploid Zygosaccharomyces rouxii.</title>
        <authorList>
            <person name="Watanabe J."/>
            <person name="Uehara K."/>
            <person name="Mogi Y."/>
            <person name="Tsukioka Y."/>
        </authorList>
    </citation>
    <scope>NUCLEOTIDE SEQUENCE [LARGE SCALE GENOMIC DNA]</scope>
    <source>
        <strain evidence="8 9">NBRC 110957</strain>
    </source>
</reference>
<protein>
    <recommendedName>
        <fullName evidence="5">Trehalase</fullName>
        <ecNumber evidence="5">3.2.1.28</ecNumber>
    </recommendedName>
    <alternativeName>
        <fullName evidence="5">Alpha-trehalose glucohydrolase</fullName>
    </alternativeName>
</protein>
<proteinExistence type="inferred from homology"/>
<dbReference type="SUPFAM" id="SSF48208">
    <property type="entry name" value="Six-hairpin glycosidases"/>
    <property type="match status" value="1"/>
</dbReference>
<dbReference type="InterPro" id="IPR012341">
    <property type="entry name" value="6hp_glycosidase-like_sf"/>
</dbReference>
<dbReference type="PRINTS" id="PR00744">
    <property type="entry name" value="GLHYDRLASE37"/>
</dbReference>
<evidence type="ECO:0000256" key="2">
    <source>
        <dbReference type="ARBA" id="ARBA00005615"/>
    </source>
</evidence>
<evidence type="ECO:0000259" key="7">
    <source>
        <dbReference type="Pfam" id="PF07492"/>
    </source>
</evidence>
<evidence type="ECO:0000256" key="5">
    <source>
        <dbReference type="RuleBase" id="RU361180"/>
    </source>
</evidence>
<dbReference type="Pfam" id="PF01204">
    <property type="entry name" value="Trehalase"/>
    <property type="match status" value="1"/>
</dbReference>
<dbReference type="EC" id="3.2.1.28" evidence="5"/>
<dbReference type="GO" id="GO:0004555">
    <property type="term" value="F:alpha,alpha-trehalase activity"/>
    <property type="evidence" value="ECO:0007669"/>
    <property type="project" value="UniProtKB-EC"/>
</dbReference>
<dbReference type="InterPro" id="IPR018232">
    <property type="entry name" value="Glyco_hydro_37_CS"/>
</dbReference>
<comment type="caution">
    <text evidence="8">The sequence shown here is derived from an EMBL/GenBank/DDBJ whole genome shotgun (WGS) entry which is preliminary data.</text>
</comment>
<feature type="compositionally biased region" description="Polar residues" evidence="6">
    <location>
        <begin position="19"/>
        <end position="31"/>
    </location>
</feature>
<evidence type="ECO:0000313" key="9">
    <source>
        <dbReference type="Proteomes" id="UP000187013"/>
    </source>
</evidence>
<feature type="domain" description="Neutral trehalase Ca2+ binding" evidence="7">
    <location>
        <begin position="172"/>
        <end position="200"/>
    </location>
</feature>
<comment type="catalytic activity">
    <reaction evidence="1 5">
        <text>alpha,alpha-trehalose + H2O = alpha-D-glucose + beta-D-glucose</text>
        <dbReference type="Rhea" id="RHEA:32675"/>
        <dbReference type="ChEBI" id="CHEBI:15377"/>
        <dbReference type="ChEBI" id="CHEBI:15903"/>
        <dbReference type="ChEBI" id="CHEBI:16551"/>
        <dbReference type="ChEBI" id="CHEBI:17925"/>
        <dbReference type="EC" id="3.2.1.28"/>
    </reaction>
</comment>
<organism evidence="8 9">
    <name type="scientific">Zygosaccharomyces rouxii</name>
    <dbReference type="NCBI Taxonomy" id="4956"/>
    <lineage>
        <taxon>Eukaryota</taxon>
        <taxon>Fungi</taxon>
        <taxon>Dikarya</taxon>
        <taxon>Ascomycota</taxon>
        <taxon>Saccharomycotina</taxon>
        <taxon>Saccharomycetes</taxon>
        <taxon>Saccharomycetales</taxon>
        <taxon>Saccharomycetaceae</taxon>
        <taxon>Zygosaccharomyces</taxon>
    </lineage>
</organism>
<dbReference type="InterPro" id="IPR011120">
    <property type="entry name" value="Trehalase_Ca-bd"/>
</dbReference>
<dbReference type="OrthoDB" id="3542292at2759"/>
<keyword evidence="4 5" id="KW-0326">Glycosidase</keyword>
<dbReference type="PANTHER" id="PTHR23403:SF6">
    <property type="entry name" value="CYTOSOLIC NEUTRAL TREHALASE-RELATED"/>
    <property type="match status" value="1"/>
</dbReference>
<gene>
    <name evidence="8" type="ORF">ZYGR_0A02000</name>
</gene>
<keyword evidence="3 5" id="KW-0378">Hydrolase</keyword>
<dbReference type="Gene3D" id="1.50.10.10">
    <property type="match status" value="1"/>
</dbReference>
<evidence type="ECO:0000256" key="4">
    <source>
        <dbReference type="ARBA" id="ARBA00023295"/>
    </source>
</evidence>
<dbReference type="AlphaFoldDB" id="A0A1Q2ZT07"/>
<evidence type="ECO:0000256" key="3">
    <source>
        <dbReference type="ARBA" id="ARBA00022801"/>
    </source>
</evidence>
<comment type="similarity">
    <text evidence="2 5">Belongs to the glycosyl hydrolase 37 family.</text>
</comment>
<dbReference type="GO" id="GO:0005737">
    <property type="term" value="C:cytoplasm"/>
    <property type="evidence" value="ECO:0007669"/>
    <property type="project" value="InterPro"/>
</dbReference>
<feature type="region of interest" description="Disordered" evidence="6">
    <location>
        <begin position="1"/>
        <end position="90"/>
    </location>
</feature>
<evidence type="ECO:0000256" key="1">
    <source>
        <dbReference type="ARBA" id="ARBA00001576"/>
    </source>
</evidence>
<dbReference type="FunFam" id="1.50.10.10:FF:000026">
    <property type="entry name" value="Trehalase"/>
    <property type="match status" value="1"/>
</dbReference>
<dbReference type="GO" id="GO:0005509">
    <property type="term" value="F:calcium ion binding"/>
    <property type="evidence" value="ECO:0007669"/>
    <property type="project" value="InterPro"/>
</dbReference>
<feature type="compositionally biased region" description="Basic and acidic residues" evidence="6">
    <location>
        <begin position="1"/>
        <end position="18"/>
    </location>
</feature>
<name>A0A1Q2ZT07_ZYGRO</name>
<evidence type="ECO:0000256" key="6">
    <source>
        <dbReference type="SAM" id="MobiDB-lite"/>
    </source>
</evidence>
<dbReference type="InterPro" id="IPR008928">
    <property type="entry name" value="6-hairpin_glycosidase_sf"/>
</dbReference>
<dbReference type="Pfam" id="PF07492">
    <property type="entry name" value="Trehalase_Ca-bi"/>
    <property type="match status" value="1"/>
</dbReference>